<gene>
    <name evidence="2" type="ORF">JR316_001473</name>
</gene>
<dbReference type="InterPro" id="IPR059179">
    <property type="entry name" value="MLKL-like_MCAfunc"/>
</dbReference>
<evidence type="ECO:0000313" key="2">
    <source>
        <dbReference type="EMBL" id="KAG5174805.1"/>
    </source>
</evidence>
<accession>A0A8H7Y6M9</accession>
<name>A0A8H7Y6M9_PSICU</name>
<dbReference type="CDD" id="cd21037">
    <property type="entry name" value="MLKL_NTD"/>
    <property type="match status" value="1"/>
</dbReference>
<sequence>MTKFFSGLDSPSESDASSIVRHEQSLHPIQVELLQLANAGKRSIVTKLGINNSSRIVLDIVNMAQNAKSHRNECSVVASEAYLLLSVVIGGVKGRAIDVNSILRDHIARLNEDLGEILQIIKGFASWWILLRTLKAPRGLDKCHNILHHSLDMYMLLLRCSLAQSTNSAKHSQKARRSVTLGPKATRSPPATTSQPLPKTARRSTYPVPRSVAPSTSRSPWSQPPNRVRRPVGAAV</sequence>
<dbReference type="AlphaFoldDB" id="A0A8H7Y6M9"/>
<protein>
    <submittedName>
        <fullName evidence="2">Uncharacterized protein</fullName>
    </submittedName>
</protein>
<reference evidence="2" key="1">
    <citation type="submission" date="2021-02" db="EMBL/GenBank/DDBJ databases">
        <title>Psilocybe cubensis genome.</title>
        <authorList>
            <person name="Mckernan K.J."/>
            <person name="Crawford S."/>
            <person name="Trippe A."/>
            <person name="Kane L.T."/>
            <person name="Mclaughlin S."/>
        </authorList>
    </citation>
    <scope>NUCLEOTIDE SEQUENCE [LARGE SCALE GENOMIC DNA]</scope>
    <source>
        <strain evidence="2">MGC-MH-2018</strain>
    </source>
</reference>
<feature type="region of interest" description="Disordered" evidence="1">
    <location>
        <begin position="169"/>
        <end position="236"/>
    </location>
</feature>
<evidence type="ECO:0000256" key="1">
    <source>
        <dbReference type="SAM" id="MobiDB-lite"/>
    </source>
</evidence>
<organism evidence="2">
    <name type="scientific">Psilocybe cubensis</name>
    <name type="common">Psychedelic mushroom</name>
    <name type="synonym">Stropharia cubensis</name>
    <dbReference type="NCBI Taxonomy" id="181762"/>
    <lineage>
        <taxon>Eukaryota</taxon>
        <taxon>Fungi</taxon>
        <taxon>Dikarya</taxon>
        <taxon>Basidiomycota</taxon>
        <taxon>Agaricomycotina</taxon>
        <taxon>Agaricomycetes</taxon>
        <taxon>Agaricomycetidae</taxon>
        <taxon>Agaricales</taxon>
        <taxon>Agaricineae</taxon>
        <taxon>Strophariaceae</taxon>
        <taxon>Psilocybe</taxon>
    </lineage>
</organism>
<proteinExistence type="predicted"/>
<dbReference type="OrthoDB" id="3041657at2759"/>
<comment type="caution">
    <text evidence="2">The sequence shown here is derived from an EMBL/GenBank/DDBJ whole genome shotgun (WGS) entry which is preliminary data.</text>
</comment>
<dbReference type="EMBL" id="JAFIQS010000001">
    <property type="protein sequence ID" value="KAG5174805.1"/>
    <property type="molecule type" value="Genomic_DNA"/>
</dbReference>
<feature type="compositionally biased region" description="Polar residues" evidence="1">
    <location>
        <begin position="213"/>
        <end position="225"/>
    </location>
</feature>